<dbReference type="GO" id="GO:0051537">
    <property type="term" value="F:2 iron, 2 sulfur cluster binding"/>
    <property type="evidence" value="ECO:0007669"/>
    <property type="project" value="UniProtKB-KW"/>
</dbReference>
<organism evidence="7 8">
    <name type="scientific">Umezawaea tangerina</name>
    <dbReference type="NCBI Taxonomy" id="84725"/>
    <lineage>
        <taxon>Bacteria</taxon>
        <taxon>Bacillati</taxon>
        <taxon>Actinomycetota</taxon>
        <taxon>Actinomycetes</taxon>
        <taxon>Pseudonocardiales</taxon>
        <taxon>Pseudonocardiaceae</taxon>
        <taxon>Umezawaea</taxon>
    </lineage>
</organism>
<dbReference type="GO" id="GO:0046872">
    <property type="term" value="F:metal ion binding"/>
    <property type="evidence" value="ECO:0007669"/>
    <property type="project" value="UniProtKB-KW"/>
</dbReference>
<accession>A0A2T0S8D0</accession>
<evidence type="ECO:0000256" key="4">
    <source>
        <dbReference type="ARBA" id="ARBA00023014"/>
    </source>
</evidence>
<keyword evidence="3" id="KW-0408">Iron</keyword>
<dbReference type="SUPFAM" id="SSF50022">
    <property type="entry name" value="ISP domain"/>
    <property type="match status" value="1"/>
</dbReference>
<keyword evidence="1" id="KW-0001">2Fe-2S</keyword>
<evidence type="ECO:0000256" key="2">
    <source>
        <dbReference type="ARBA" id="ARBA00022723"/>
    </source>
</evidence>
<dbReference type="PROSITE" id="PS51257">
    <property type="entry name" value="PROKAR_LIPOPROTEIN"/>
    <property type="match status" value="1"/>
</dbReference>
<keyword evidence="8" id="KW-1185">Reference proteome</keyword>
<evidence type="ECO:0000256" key="3">
    <source>
        <dbReference type="ARBA" id="ARBA00023004"/>
    </source>
</evidence>
<name>A0A2T0S8D0_9PSEU</name>
<evidence type="ECO:0000313" key="7">
    <source>
        <dbReference type="EMBL" id="PRY29674.1"/>
    </source>
</evidence>
<keyword evidence="2" id="KW-0479">Metal-binding</keyword>
<dbReference type="CDD" id="cd03467">
    <property type="entry name" value="Rieske"/>
    <property type="match status" value="1"/>
</dbReference>
<proteinExistence type="predicted"/>
<comment type="caution">
    <text evidence="7">The sequence shown here is derived from an EMBL/GenBank/DDBJ whole genome shotgun (WGS) entry which is preliminary data.</text>
</comment>
<gene>
    <name evidence="7" type="ORF">CLV43_12523</name>
</gene>
<dbReference type="RefSeq" id="WP_106196846.1">
    <property type="nucleotide sequence ID" value="NZ_PVTF01000025.1"/>
</dbReference>
<dbReference type="GO" id="GO:0004497">
    <property type="term" value="F:monooxygenase activity"/>
    <property type="evidence" value="ECO:0007669"/>
    <property type="project" value="UniProtKB-ARBA"/>
</dbReference>
<dbReference type="InterPro" id="IPR017941">
    <property type="entry name" value="Rieske_2Fe-2S"/>
</dbReference>
<dbReference type="PROSITE" id="PS51296">
    <property type="entry name" value="RIESKE"/>
    <property type="match status" value="1"/>
</dbReference>
<evidence type="ECO:0000313" key="8">
    <source>
        <dbReference type="Proteomes" id="UP000239494"/>
    </source>
</evidence>
<evidence type="ECO:0000259" key="6">
    <source>
        <dbReference type="PROSITE" id="PS51296"/>
    </source>
</evidence>
<keyword evidence="4" id="KW-0411">Iron-sulfur</keyword>
<keyword evidence="5" id="KW-0732">Signal</keyword>
<dbReference type="GO" id="GO:0016705">
    <property type="term" value="F:oxidoreductase activity, acting on paired donors, with incorporation or reduction of molecular oxygen"/>
    <property type="evidence" value="ECO:0007669"/>
    <property type="project" value="UniProtKB-ARBA"/>
</dbReference>
<dbReference type="Gene3D" id="2.102.10.10">
    <property type="entry name" value="Rieske [2Fe-2S] iron-sulphur domain"/>
    <property type="match status" value="1"/>
</dbReference>
<feature type="signal peptide" evidence="5">
    <location>
        <begin position="1"/>
        <end position="21"/>
    </location>
</feature>
<dbReference type="AlphaFoldDB" id="A0A2T0S8D0"/>
<dbReference type="EMBL" id="PVTF01000025">
    <property type="protein sequence ID" value="PRY29674.1"/>
    <property type="molecule type" value="Genomic_DNA"/>
</dbReference>
<evidence type="ECO:0000256" key="5">
    <source>
        <dbReference type="SAM" id="SignalP"/>
    </source>
</evidence>
<sequence>MNRRTLLCGLAALAVTGCATTATGKKTPGVGTAKPGDRVAALDAVPVGGGVLVDMPGDGQLLLVRPTEGVVKAFNPACPHQGTTVNPPTGGEITCPTHRSGFDPATGAVRSGPAPKGLAEVAVVVTRTDVVLA</sequence>
<dbReference type="OrthoDB" id="25106at2"/>
<reference evidence="7 8" key="1">
    <citation type="submission" date="2018-03" db="EMBL/GenBank/DDBJ databases">
        <title>Genomic Encyclopedia of Archaeal and Bacterial Type Strains, Phase II (KMG-II): from individual species to whole genera.</title>
        <authorList>
            <person name="Goeker M."/>
        </authorList>
    </citation>
    <scope>NUCLEOTIDE SEQUENCE [LARGE SCALE GENOMIC DNA]</scope>
    <source>
        <strain evidence="7 8">DSM 44720</strain>
    </source>
</reference>
<dbReference type="Pfam" id="PF00355">
    <property type="entry name" value="Rieske"/>
    <property type="match status" value="1"/>
</dbReference>
<feature type="chain" id="PRO_5039318404" evidence="5">
    <location>
        <begin position="22"/>
        <end position="133"/>
    </location>
</feature>
<dbReference type="InterPro" id="IPR036922">
    <property type="entry name" value="Rieske_2Fe-2S_sf"/>
</dbReference>
<protein>
    <submittedName>
        <fullName evidence="7">Nitrite reductase/ring-hydroxylating ferredoxin subunit</fullName>
    </submittedName>
</protein>
<evidence type="ECO:0000256" key="1">
    <source>
        <dbReference type="ARBA" id="ARBA00022714"/>
    </source>
</evidence>
<feature type="domain" description="Rieske" evidence="6">
    <location>
        <begin position="36"/>
        <end position="132"/>
    </location>
</feature>
<dbReference type="Proteomes" id="UP000239494">
    <property type="component" value="Unassembled WGS sequence"/>
</dbReference>